<keyword evidence="4" id="KW-0560">Oxidoreductase</keyword>
<organism evidence="6 7">
    <name type="scientific">Shewanella electrica</name>
    <dbReference type="NCBI Taxonomy" id="515560"/>
    <lineage>
        <taxon>Bacteria</taxon>
        <taxon>Pseudomonadati</taxon>
        <taxon>Pseudomonadota</taxon>
        <taxon>Gammaproteobacteria</taxon>
        <taxon>Alteromonadales</taxon>
        <taxon>Shewanellaceae</taxon>
        <taxon>Shewanella</taxon>
    </lineage>
</organism>
<evidence type="ECO:0000256" key="1">
    <source>
        <dbReference type="ARBA" id="ARBA00008714"/>
    </source>
</evidence>
<dbReference type="Proteomes" id="UP001201549">
    <property type="component" value="Unassembled WGS sequence"/>
</dbReference>
<dbReference type="InterPro" id="IPR001189">
    <property type="entry name" value="Mn/Fe_SOD"/>
</dbReference>
<dbReference type="Gene3D" id="3.55.40.20">
    <property type="entry name" value="Iron/manganese superoxide dismutase, C-terminal domain"/>
    <property type="match status" value="1"/>
</dbReference>
<evidence type="ECO:0000313" key="7">
    <source>
        <dbReference type="Proteomes" id="UP001201549"/>
    </source>
</evidence>
<protein>
    <recommendedName>
        <fullName evidence="2">superoxide dismutase</fullName>
        <ecNumber evidence="2">1.15.1.1</ecNumber>
    </recommendedName>
</protein>
<dbReference type="RefSeq" id="WP_238898917.1">
    <property type="nucleotide sequence ID" value="NZ_JAKOGG010000626.1"/>
</dbReference>
<dbReference type="Pfam" id="PF02777">
    <property type="entry name" value="Sod_Fe_C"/>
    <property type="match status" value="1"/>
</dbReference>
<proteinExistence type="inferred from homology"/>
<evidence type="ECO:0000256" key="2">
    <source>
        <dbReference type="ARBA" id="ARBA00012682"/>
    </source>
</evidence>
<evidence type="ECO:0000313" key="6">
    <source>
        <dbReference type="EMBL" id="MCS4559031.1"/>
    </source>
</evidence>
<name>A0ABT2FRS5_9GAMM</name>
<evidence type="ECO:0000256" key="3">
    <source>
        <dbReference type="ARBA" id="ARBA00022723"/>
    </source>
</evidence>
<comment type="caution">
    <text evidence="6">The sequence shown here is derived from an EMBL/GenBank/DDBJ whole genome shotgun (WGS) entry which is preliminary data.</text>
</comment>
<sequence>MKQEFNATASSRFGSGWAWLGVKDDGKLAITSTPNQDNPLMPGVDQPLIPILGLDVWEHAYYLKYQNRRPEYIAAFWNVAN</sequence>
<dbReference type="PRINTS" id="PR01703">
    <property type="entry name" value="MNSODISMTASE"/>
</dbReference>
<dbReference type="InterPro" id="IPR019833">
    <property type="entry name" value="Mn/Fe_SOD_BS"/>
</dbReference>
<dbReference type="PROSITE" id="PS00088">
    <property type="entry name" value="SOD_MN"/>
    <property type="match status" value="1"/>
</dbReference>
<evidence type="ECO:0000259" key="5">
    <source>
        <dbReference type="Pfam" id="PF02777"/>
    </source>
</evidence>
<feature type="non-terminal residue" evidence="6">
    <location>
        <position position="81"/>
    </location>
</feature>
<gene>
    <name evidence="6" type="ORF">L9G74_21670</name>
</gene>
<dbReference type="SUPFAM" id="SSF54719">
    <property type="entry name" value="Fe,Mn superoxide dismutase (SOD), C-terminal domain"/>
    <property type="match status" value="1"/>
</dbReference>
<reference evidence="7" key="1">
    <citation type="submission" date="2023-07" db="EMBL/GenBank/DDBJ databases">
        <title>Shewanella mangrovi sp. nov., an acetaldehyde- degrading bacterium isolated from mangrove sediment.</title>
        <authorList>
            <person name="Liu Y."/>
        </authorList>
    </citation>
    <scope>NUCLEOTIDE SEQUENCE [LARGE SCALE GENOMIC DNA]</scope>
    <source>
        <strain evidence="7">C32</strain>
    </source>
</reference>
<feature type="non-terminal residue" evidence="6">
    <location>
        <position position="1"/>
    </location>
</feature>
<keyword evidence="7" id="KW-1185">Reference proteome</keyword>
<accession>A0ABT2FRS5</accession>
<dbReference type="EMBL" id="JAKOGG010000626">
    <property type="protein sequence ID" value="MCS4559031.1"/>
    <property type="molecule type" value="Genomic_DNA"/>
</dbReference>
<dbReference type="InterPro" id="IPR036314">
    <property type="entry name" value="SOD_C_sf"/>
</dbReference>
<comment type="similarity">
    <text evidence="1">Belongs to the iron/manganese superoxide dismutase family.</text>
</comment>
<dbReference type="EC" id="1.15.1.1" evidence="2"/>
<keyword evidence="3" id="KW-0479">Metal-binding</keyword>
<dbReference type="PANTHER" id="PTHR43595">
    <property type="entry name" value="37S RIBOSOMAL PROTEIN S26, MITOCHONDRIAL"/>
    <property type="match status" value="1"/>
</dbReference>
<dbReference type="PANTHER" id="PTHR43595:SF2">
    <property type="entry name" value="SMALL RIBOSOMAL SUBUNIT PROTEIN MS42"/>
    <property type="match status" value="1"/>
</dbReference>
<evidence type="ECO:0000256" key="4">
    <source>
        <dbReference type="ARBA" id="ARBA00023002"/>
    </source>
</evidence>
<dbReference type="InterPro" id="IPR019832">
    <property type="entry name" value="Mn/Fe_SOD_C"/>
</dbReference>
<feature type="domain" description="Manganese/iron superoxide dismutase C-terminal" evidence="5">
    <location>
        <begin position="1"/>
        <end position="81"/>
    </location>
</feature>